<dbReference type="PANTHER" id="PTHR10900:SF77">
    <property type="entry name" value="FI19380P1"/>
    <property type="match status" value="1"/>
</dbReference>
<dbReference type="InterPro" id="IPR050904">
    <property type="entry name" value="Adhesion/Biosynth-related"/>
</dbReference>
<evidence type="ECO:0000313" key="3">
    <source>
        <dbReference type="EMBL" id="GGG22508.1"/>
    </source>
</evidence>
<reference evidence="4" key="1">
    <citation type="journal article" date="2019" name="Int. J. Syst. Evol. Microbiol.">
        <title>The Global Catalogue of Microorganisms (GCM) 10K type strain sequencing project: providing services to taxonomists for standard genome sequencing and annotation.</title>
        <authorList>
            <consortium name="The Broad Institute Genomics Platform"/>
            <consortium name="The Broad Institute Genome Sequencing Center for Infectious Disease"/>
            <person name="Wu L."/>
            <person name="Ma J."/>
        </authorList>
    </citation>
    <scope>NUCLEOTIDE SEQUENCE [LARGE SCALE GENOMIC DNA]</scope>
    <source>
        <strain evidence="4">CGMCC 1.15422</strain>
    </source>
</reference>
<dbReference type="SUPFAM" id="SSF82153">
    <property type="entry name" value="FAS1 domain"/>
    <property type="match status" value="1"/>
</dbReference>
<feature type="region of interest" description="Disordered" evidence="1">
    <location>
        <begin position="22"/>
        <end position="46"/>
    </location>
</feature>
<keyword evidence="4" id="KW-1185">Reference proteome</keyword>
<evidence type="ECO:0000313" key="4">
    <source>
        <dbReference type="Proteomes" id="UP000605733"/>
    </source>
</evidence>
<dbReference type="PROSITE" id="PS51257">
    <property type="entry name" value="PROKAR_LIPOPROTEIN"/>
    <property type="match status" value="1"/>
</dbReference>
<proteinExistence type="predicted"/>
<dbReference type="InterPro" id="IPR036378">
    <property type="entry name" value="FAS1_dom_sf"/>
</dbReference>
<organism evidence="3 4">
    <name type="scientific">Christiangramia forsetii</name>
    <dbReference type="NCBI Taxonomy" id="411153"/>
    <lineage>
        <taxon>Bacteria</taxon>
        <taxon>Pseudomonadati</taxon>
        <taxon>Bacteroidota</taxon>
        <taxon>Flavobacteriia</taxon>
        <taxon>Flavobacteriales</taxon>
        <taxon>Flavobacteriaceae</taxon>
        <taxon>Christiangramia</taxon>
    </lineage>
</organism>
<dbReference type="InterPro" id="IPR000782">
    <property type="entry name" value="FAS1_domain"/>
</dbReference>
<protein>
    <recommendedName>
        <fullName evidence="2">FAS1 domain-containing protein</fullName>
    </recommendedName>
</protein>
<accession>A0ABQ1W9Y8</accession>
<sequence length="206" mass="22557">MKFKMLFTVLALSAVVFTSCEDNKKKEQDEKERMEQMEAEREAEMEAEKEKMDMESNSIAAKAMATDTLSTLVGALKSAELAEMFKTEEGPFTVFAPNNAAFGKVDKATLDQLMMKENKDKLAGVLKYHVVDKKVMSSDLVKMIKDNDGKYTIKTIGSGNLDASLEGDKVILTDESGNKATVVKADVNASNGVVHIIDAVVMKKAS</sequence>
<dbReference type="PANTHER" id="PTHR10900">
    <property type="entry name" value="PERIOSTIN-RELATED"/>
    <property type="match status" value="1"/>
</dbReference>
<dbReference type="EMBL" id="BMIX01000001">
    <property type="protein sequence ID" value="GGG22508.1"/>
    <property type="molecule type" value="Genomic_DNA"/>
</dbReference>
<evidence type="ECO:0000259" key="2">
    <source>
        <dbReference type="PROSITE" id="PS50213"/>
    </source>
</evidence>
<evidence type="ECO:0000256" key="1">
    <source>
        <dbReference type="SAM" id="MobiDB-lite"/>
    </source>
</evidence>
<dbReference type="PROSITE" id="PS50213">
    <property type="entry name" value="FAS1"/>
    <property type="match status" value="1"/>
</dbReference>
<dbReference type="SMART" id="SM00554">
    <property type="entry name" value="FAS1"/>
    <property type="match status" value="1"/>
</dbReference>
<dbReference type="Gene3D" id="2.30.180.10">
    <property type="entry name" value="FAS1 domain"/>
    <property type="match status" value="1"/>
</dbReference>
<feature type="domain" description="FAS1" evidence="2">
    <location>
        <begin position="56"/>
        <end position="201"/>
    </location>
</feature>
<comment type="caution">
    <text evidence="3">The sequence shown here is derived from an EMBL/GenBank/DDBJ whole genome shotgun (WGS) entry which is preliminary data.</text>
</comment>
<dbReference type="Proteomes" id="UP000605733">
    <property type="component" value="Unassembled WGS sequence"/>
</dbReference>
<gene>
    <name evidence="3" type="ORF">GCM10011532_01940</name>
</gene>
<dbReference type="Pfam" id="PF02469">
    <property type="entry name" value="Fasciclin"/>
    <property type="match status" value="1"/>
</dbReference>
<dbReference type="RefSeq" id="WP_011710558.1">
    <property type="nucleotide sequence ID" value="NZ_BMIX01000001.1"/>
</dbReference>
<name>A0ABQ1W9Y8_9FLAO</name>